<dbReference type="HOGENOM" id="CLU_216182_0_0_3"/>
<dbReference type="eggNOG" id="COG4636">
    <property type="taxonomic scope" value="Bacteria"/>
</dbReference>
<evidence type="ECO:0000256" key="1">
    <source>
        <dbReference type="SAM" id="MobiDB-lite"/>
    </source>
</evidence>
<feature type="compositionally biased region" description="Basic and acidic residues" evidence="1">
    <location>
        <begin position="19"/>
        <end position="28"/>
    </location>
</feature>
<dbReference type="EMBL" id="CP000393">
    <property type="protein sequence ID" value="ABG51989.1"/>
    <property type="molecule type" value="Genomic_DNA"/>
</dbReference>
<evidence type="ECO:0000313" key="2">
    <source>
        <dbReference type="EMBL" id="ABG51989.1"/>
    </source>
</evidence>
<gene>
    <name evidence="2" type="ordered locus">Tery_2813</name>
</gene>
<proteinExistence type="predicted"/>
<dbReference type="KEGG" id="ter:Tery_2813"/>
<dbReference type="AlphaFoldDB" id="Q110T5"/>
<feature type="region of interest" description="Disordered" evidence="1">
    <location>
        <begin position="1"/>
        <end position="39"/>
    </location>
</feature>
<organism evidence="2">
    <name type="scientific">Trichodesmium erythraeum (strain IMS101)</name>
    <dbReference type="NCBI Taxonomy" id="203124"/>
    <lineage>
        <taxon>Bacteria</taxon>
        <taxon>Bacillati</taxon>
        <taxon>Cyanobacteriota</taxon>
        <taxon>Cyanophyceae</taxon>
        <taxon>Oscillatoriophycideae</taxon>
        <taxon>Oscillatoriales</taxon>
        <taxon>Microcoleaceae</taxon>
        <taxon>Trichodesmium</taxon>
    </lineage>
</organism>
<protein>
    <submittedName>
        <fullName evidence="2">Uncharacterized protein</fullName>
    </submittedName>
</protein>
<name>Q110T5_TRIEI</name>
<accession>Q110T5</accession>
<sequence length="39" mass="4513">MVNYNKLLNLPSSDELPDSDDKPVDHEIQNLIPHLLRQT</sequence>
<reference evidence="2" key="1">
    <citation type="submission" date="2006-06" db="EMBL/GenBank/DDBJ databases">
        <title>Complete sequence of Trichodesmium erythraeum IMS101.</title>
        <authorList>
            <consortium name="US DOE Joint Genome Institute"/>
            <person name="Copeland A."/>
            <person name="Lucas S."/>
            <person name="Lapidus A."/>
            <person name="Barry K."/>
            <person name="Detter J.C."/>
            <person name="Glavina del Rio T."/>
            <person name="Hammon N."/>
            <person name="Israni S."/>
            <person name="Dalin E."/>
            <person name="Tice H."/>
            <person name="Pitluck S."/>
            <person name="Kiss H."/>
            <person name="Munk A.C."/>
            <person name="Brettin T."/>
            <person name="Bruce D."/>
            <person name="Han C."/>
            <person name="Tapia R."/>
            <person name="Gilna P."/>
            <person name="Schmutz J."/>
            <person name="Larimer F."/>
            <person name="Land M."/>
            <person name="Hauser L."/>
            <person name="Kyrpides N."/>
            <person name="Kim E."/>
            <person name="Richardson P."/>
        </authorList>
    </citation>
    <scope>NUCLEOTIDE SEQUENCE [LARGE SCALE GENOMIC DNA]</scope>
    <source>
        <strain evidence="2">IMS101</strain>
    </source>
</reference>